<dbReference type="RefSeq" id="WP_119793806.1">
    <property type="nucleotide sequence ID" value="NZ_QYZD01000009.1"/>
</dbReference>
<dbReference type="EMBL" id="QYZD01000009">
    <property type="protein sequence ID" value="RJG23729.1"/>
    <property type="molecule type" value="Genomic_DNA"/>
</dbReference>
<feature type="region of interest" description="Disordered" evidence="1">
    <location>
        <begin position="64"/>
        <end position="107"/>
    </location>
</feature>
<name>A0A3A3GK82_PANTH</name>
<keyword evidence="2" id="KW-0946">Virion</keyword>
<evidence type="ECO:0000313" key="3">
    <source>
        <dbReference type="Proteomes" id="UP000266177"/>
    </source>
</evidence>
<feature type="region of interest" description="Disordered" evidence="1">
    <location>
        <begin position="193"/>
        <end position="221"/>
    </location>
</feature>
<evidence type="ECO:0000256" key="1">
    <source>
        <dbReference type="SAM" id="MobiDB-lite"/>
    </source>
</evidence>
<accession>A0A3A3GK82</accession>
<feature type="compositionally biased region" description="Basic and acidic residues" evidence="1">
    <location>
        <begin position="89"/>
        <end position="98"/>
    </location>
</feature>
<keyword evidence="2" id="KW-0167">Capsid protein</keyword>
<organism evidence="2 3">
    <name type="scientific">Paenibacillus thiaminolyticus</name>
    <name type="common">Bacillus thiaminolyticus</name>
    <dbReference type="NCBI Taxonomy" id="49283"/>
    <lineage>
        <taxon>Bacteria</taxon>
        <taxon>Bacillati</taxon>
        <taxon>Bacillota</taxon>
        <taxon>Bacilli</taxon>
        <taxon>Bacillales</taxon>
        <taxon>Paenibacillaceae</taxon>
        <taxon>Paenibacillus</taxon>
    </lineage>
</organism>
<protein>
    <submittedName>
        <fullName evidence="2">Spore coat protein</fullName>
    </submittedName>
</protein>
<dbReference type="AlphaFoldDB" id="A0A3A3GK82"/>
<dbReference type="Proteomes" id="UP000266177">
    <property type="component" value="Unassembled WGS sequence"/>
</dbReference>
<reference evidence="2 3" key="1">
    <citation type="submission" date="2018-09" db="EMBL/GenBank/DDBJ databases">
        <title>Paenibacillus SK2017-BO5.</title>
        <authorList>
            <person name="Piskunova J.V."/>
            <person name="Dubiley S.A."/>
            <person name="Severinov K.V."/>
        </authorList>
    </citation>
    <scope>NUCLEOTIDE SEQUENCE [LARGE SCALE GENOMIC DNA]</scope>
    <source>
        <strain evidence="2 3">BO5</strain>
    </source>
</reference>
<proteinExistence type="predicted"/>
<gene>
    <name evidence="2" type="ORF">DQX05_11900</name>
</gene>
<evidence type="ECO:0000313" key="2">
    <source>
        <dbReference type="EMBL" id="RJG23729.1"/>
    </source>
</evidence>
<dbReference type="OrthoDB" id="2662662at2"/>
<comment type="caution">
    <text evidence="2">The sequence shown here is derived from an EMBL/GenBank/DDBJ whole genome shotgun (WGS) entry which is preliminary data.</text>
</comment>
<sequence>MRMTLRIFRLIAIIVTVSVLSGFITIATTAVVVDRYIQSALNTFQIPIERSSLTLTTMWGELFGGGGKAQQDNSKQKPKTPQAPAAGKETSDPPKEEPGDGALPVMGGISSAEAAERERVVISPDALTRNKEEIPASDKEQLFAALMKKLPQEEMQRLSTLMEDGLTAAELTEAEQILAKYLNDEEYGQILEWLKGKPETEEEPLSSSKTNGQAGDPEGTP</sequence>